<evidence type="ECO:0000313" key="2">
    <source>
        <dbReference type="EMBL" id="APT89907.1"/>
    </source>
</evidence>
<reference evidence="2 3" key="1">
    <citation type="submission" date="2014-08" db="EMBL/GenBank/DDBJ databases">
        <title>Complete genome sequence of Corynebacterium sphenisci CECT 5990(T) (=DSM 44792(T)), isolated from healthy wild penguins.</title>
        <authorList>
            <person name="Ruckert C."/>
            <person name="Albersmeier A."/>
            <person name="Winkler A."/>
            <person name="Kalinowski J."/>
        </authorList>
    </citation>
    <scope>NUCLEOTIDE SEQUENCE [LARGE SCALE GENOMIC DNA]</scope>
    <source>
        <strain evidence="2 3">DSM 44792</strain>
    </source>
</reference>
<keyword evidence="3" id="KW-1185">Reference proteome</keyword>
<dbReference type="Proteomes" id="UP000185469">
    <property type="component" value="Chromosome"/>
</dbReference>
<feature type="transmembrane region" description="Helical" evidence="1">
    <location>
        <begin position="12"/>
        <end position="35"/>
    </location>
</feature>
<dbReference type="KEGG" id="csph:CSPHI_01055"/>
<evidence type="ECO:0000313" key="3">
    <source>
        <dbReference type="Proteomes" id="UP000185469"/>
    </source>
</evidence>
<dbReference type="RefSeq" id="WP_075691104.1">
    <property type="nucleotide sequence ID" value="NZ_CP009248.1"/>
</dbReference>
<proteinExistence type="predicted"/>
<protein>
    <recommendedName>
        <fullName evidence="4">Transporter</fullName>
    </recommendedName>
</protein>
<evidence type="ECO:0008006" key="4">
    <source>
        <dbReference type="Google" id="ProtNLM"/>
    </source>
</evidence>
<feature type="transmembrane region" description="Helical" evidence="1">
    <location>
        <begin position="47"/>
        <end position="66"/>
    </location>
</feature>
<dbReference type="AlphaFoldDB" id="A0A1L7CVS1"/>
<keyword evidence="1" id="KW-0812">Transmembrane</keyword>
<gene>
    <name evidence="2" type="ORF">CSPHI_01055</name>
</gene>
<keyword evidence="1" id="KW-1133">Transmembrane helix</keyword>
<keyword evidence="1" id="KW-0472">Membrane</keyword>
<accession>A0A1L7CVS1</accession>
<evidence type="ECO:0000256" key="1">
    <source>
        <dbReference type="SAM" id="Phobius"/>
    </source>
</evidence>
<organism evidence="2 3">
    <name type="scientific">Corynebacterium sphenisci DSM 44792</name>
    <dbReference type="NCBI Taxonomy" id="1437874"/>
    <lineage>
        <taxon>Bacteria</taxon>
        <taxon>Bacillati</taxon>
        <taxon>Actinomycetota</taxon>
        <taxon>Actinomycetes</taxon>
        <taxon>Mycobacteriales</taxon>
        <taxon>Corynebacteriaceae</taxon>
        <taxon>Corynebacterium</taxon>
    </lineage>
</organism>
<sequence>MSADDDSGTRRRLVFASVFLVVFFGLPALVLPVLGGVFSANLGQVELILTVVLAAAAAFFAARWAARGVR</sequence>
<name>A0A1L7CVS1_9CORY</name>
<dbReference type="EMBL" id="CP009248">
    <property type="protein sequence ID" value="APT89907.1"/>
    <property type="molecule type" value="Genomic_DNA"/>
</dbReference>